<organism evidence="2 3">
    <name type="scientific">Oleoguttula mirabilis</name>
    <dbReference type="NCBI Taxonomy" id="1507867"/>
    <lineage>
        <taxon>Eukaryota</taxon>
        <taxon>Fungi</taxon>
        <taxon>Dikarya</taxon>
        <taxon>Ascomycota</taxon>
        <taxon>Pezizomycotina</taxon>
        <taxon>Dothideomycetes</taxon>
        <taxon>Dothideomycetidae</taxon>
        <taxon>Mycosphaerellales</taxon>
        <taxon>Teratosphaeriaceae</taxon>
        <taxon>Oleoguttula</taxon>
    </lineage>
</organism>
<feature type="region of interest" description="Disordered" evidence="1">
    <location>
        <begin position="252"/>
        <end position="282"/>
    </location>
</feature>
<sequence length="313" mass="35777">MWAGQSTALANNNEHLLCQYLPKLAQACYQWNMDVEAAAMQFVQVNGDVAENGGLEELTTNDLALVYRELLSAIVRFRYQGYQARGAEEAVSCHLMRHLANRLSLDEDYAGRLGDDSHDQTLLLFLALASISAQTDSRHIGRMLCKFFCENACDILTDEGLNATALWARAIFEAEMPHWDKFACFREIARRCPELVDVLEARATRPGSLIARALRKAEEDDDRFDSLDSRRGGRSRRWELDDDLFDSGFRPRRDMGRRDRDRLMLEPGNQIGRPRSAPGEKRRIVRQAERLIDAAEDMQVEADKLRRVVLDDR</sequence>
<name>A0AAV9JHV2_9PEZI</name>
<accession>A0AAV9JHV2</accession>
<dbReference type="AlphaFoldDB" id="A0AAV9JHV2"/>
<gene>
    <name evidence="2" type="ORF">LTR36_004132</name>
</gene>
<feature type="compositionally biased region" description="Basic and acidic residues" evidence="1">
    <location>
        <begin position="252"/>
        <end position="264"/>
    </location>
</feature>
<proteinExistence type="predicted"/>
<dbReference type="Proteomes" id="UP001324427">
    <property type="component" value="Unassembled WGS sequence"/>
</dbReference>
<reference evidence="2 3" key="1">
    <citation type="submission" date="2021-11" db="EMBL/GenBank/DDBJ databases">
        <title>Black yeast isolated from Biological Soil Crust.</title>
        <authorList>
            <person name="Kurbessoian T."/>
        </authorList>
    </citation>
    <scope>NUCLEOTIDE SEQUENCE [LARGE SCALE GENOMIC DNA]</scope>
    <source>
        <strain evidence="2 3">CCFEE 5522</strain>
    </source>
</reference>
<evidence type="ECO:0000313" key="3">
    <source>
        <dbReference type="Proteomes" id="UP001324427"/>
    </source>
</evidence>
<protein>
    <submittedName>
        <fullName evidence="2">Uncharacterized protein</fullName>
    </submittedName>
</protein>
<evidence type="ECO:0000313" key="2">
    <source>
        <dbReference type="EMBL" id="KAK4544560.1"/>
    </source>
</evidence>
<keyword evidence="3" id="KW-1185">Reference proteome</keyword>
<comment type="caution">
    <text evidence="2">The sequence shown here is derived from an EMBL/GenBank/DDBJ whole genome shotgun (WGS) entry which is preliminary data.</text>
</comment>
<dbReference type="EMBL" id="JAVFHQ010000024">
    <property type="protein sequence ID" value="KAK4544560.1"/>
    <property type="molecule type" value="Genomic_DNA"/>
</dbReference>
<evidence type="ECO:0000256" key="1">
    <source>
        <dbReference type="SAM" id="MobiDB-lite"/>
    </source>
</evidence>